<gene>
    <name evidence="1" type="ORF">ERUC_LOCUS43752</name>
</gene>
<dbReference type="AlphaFoldDB" id="A0ABC8M6S1"/>
<dbReference type="InterPro" id="IPR027417">
    <property type="entry name" value="P-loop_NTPase"/>
</dbReference>
<accession>A0ABC8M6S1</accession>
<protein>
    <submittedName>
        <fullName evidence="1">Uncharacterized protein</fullName>
    </submittedName>
</protein>
<proteinExistence type="predicted"/>
<sequence length="63" mass="7138">MFKKYAMDLKPRSLTYYSIFVETSALEALNVEDAFTQLLSQIYRVRVASKKALDVGDDDSATL</sequence>
<evidence type="ECO:0000313" key="1">
    <source>
        <dbReference type="EMBL" id="CAH8391269.1"/>
    </source>
</evidence>
<reference evidence="1 2" key="1">
    <citation type="submission" date="2022-03" db="EMBL/GenBank/DDBJ databases">
        <authorList>
            <person name="Macdonald S."/>
            <person name="Ahmed S."/>
            <person name="Newling K."/>
        </authorList>
    </citation>
    <scope>NUCLEOTIDE SEQUENCE [LARGE SCALE GENOMIC DNA]</scope>
</reference>
<evidence type="ECO:0000313" key="2">
    <source>
        <dbReference type="Proteomes" id="UP001642260"/>
    </source>
</evidence>
<dbReference type="Gene3D" id="3.40.50.300">
    <property type="entry name" value="P-loop containing nucleotide triphosphate hydrolases"/>
    <property type="match status" value="1"/>
</dbReference>
<comment type="caution">
    <text evidence="1">The sequence shown here is derived from an EMBL/GenBank/DDBJ whole genome shotgun (WGS) entry which is preliminary data.</text>
</comment>
<keyword evidence="2" id="KW-1185">Reference proteome</keyword>
<dbReference type="Proteomes" id="UP001642260">
    <property type="component" value="Unassembled WGS sequence"/>
</dbReference>
<dbReference type="EMBL" id="CAKOAT010937376">
    <property type="protein sequence ID" value="CAH8391269.1"/>
    <property type="molecule type" value="Genomic_DNA"/>
</dbReference>
<organism evidence="1 2">
    <name type="scientific">Eruca vesicaria subsp. sativa</name>
    <name type="common">Garden rocket</name>
    <name type="synonym">Eruca sativa</name>
    <dbReference type="NCBI Taxonomy" id="29727"/>
    <lineage>
        <taxon>Eukaryota</taxon>
        <taxon>Viridiplantae</taxon>
        <taxon>Streptophyta</taxon>
        <taxon>Embryophyta</taxon>
        <taxon>Tracheophyta</taxon>
        <taxon>Spermatophyta</taxon>
        <taxon>Magnoliopsida</taxon>
        <taxon>eudicotyledons</taxon>
        <taxon>Gunneridae</taxon>
        <taxon>Pentapetalae</taxon>
        <taxon>rosids</taxon>
        <taxon>malvids</taxon>
        <taxon>Brassicales</taxon>
        <taxon>Brassicaceae</taxon>
        <taxon>Brassiceae</taxon>
        <taxon>Eruca</taxon>
    </lineage>
</organism>
<name>A0ABC8M6S1_ERUVS</name>